<dbReference type="Gramene" id="OPUNC03G17150.1">
    <property type="protein sequence ID" value="OPUNC03G17150.1"/>
    <property type="gene ID" value="OPUNC03G17150"/>
</dbReference>
<evidence type="ECO:0000313" key="2">
    <source>
        <dbReference type="EnsemblPlants" id="OPUNC03G17150.1"/>
    </source>
</evidence>
<dbReference type="EnsemblPlants" id="OPUNC03G17150.1">
    <property type="protein sequence ID" value="OPUNC03G17150.1"/>
    <property type="gene ID" value="OPUNC03G17150"/>
</dbReference>
<name>A0A0E0KDX6_ORYPU</name>
<reference evidence="2" key="1">
    <citation type="submission" date="2015-04" db="UniProtKB">
        <authorList>
            <consortium name="EnsemblPlants"/>
        </authorList>
    </citation>
    <scope>IDENTIFICATION</scope>
</reference>
<dbReference type="HOGENOM" id="CLU_2658782_0_0_1"/>
<accession>A0A0E0KDX6</accession>
<evidence type="ECO:0000313" key="3">
    <source>
        <dbReference type="Proteomes" id="UP000026962"/>
    </source>
</evidence>
<feature type="region of interest" description="Disordered" evidence="1">
    <location>
        <begin position="1"/>
        <end position="33"/>
    </location>
</feature>
<feature type="region of interest" description="Disordered" evidence="1">
    <location>
        <begin position="57"/>
        <end position="76"/>
    </location>
</feature>
<proteinExistence type="predicted"/>
<reference evidence="2" key="2">
    <citation type="submission" date="2018-05" db="EMBL/GenBank/DDBJ databases">
        <title>OpunRS2 (Oryza punctata Reference Sequence Version 2).</title>
        <authorList>
            <person name="Zhang J."/>
            <person name="Kudrna D."/>
            <person name="Lee S."/>
            <person name="Talag J."/>
            <person name="Welchert J."/>
            <person name="Wing R.A."/>
        </authorList>
    </citation>
    <scope>NUCLEOTIDE SEQUENCE [LARGE SCALE GENOMIC DNA]</scope>
</reference>
<dbReference type="Proteomes" id="UP000026962">
    <property type="component" value="Chromosome 3"/>
</dbReference>
<organism evidence="2">
    <name type="scientific">Oryza punctata</name>
    <name type="common">Red rice</name>
    <dbReference type="NCBI Taxonomy" id="4537"/>
    <lineage>
        <taxon>Eukaryota</taxon>
        <taxon>Viridiplantae</taxon>
        <taxon>Streptophyta</taxon>
        <taxon>Embryophyta</taxon>
        <taxon>Tracheophyta</taxon>
        <taxon>Spermatophyta</taxon>
        <taxon>Magnoliopsida</taxon>
        <taxon>Liliopsida</taxon>
        <taxon>Poales</taxon>
        <taxon>Poaceae</taxon>
        <taxon>BOP clade</taxon>
        <taxon>Oryzoideae</taxon>
        <taxon>Oryzeae</taxon>
        <taxon>Oryzinae</taxon>
        <taxon>Oryza</taxon>
    </lineage>
</organism>
<keyword evidence="3" id="KW-1185">Reference proteome</keyword>
<protein>
    <submittedName>
        <fullName evidence="2">Uncharacterized protein</fullName>
    </submittedName>
</protein>
<evidence type="ECO:0000256" key="1">
    <source>
        <dbReference type="SAM" id="MobiDB-lite"/>
    </source>
</evidence>
<sequence>MKGSCSPEKRCSGPTAVAMASPPPDPGKRGGGGAPCVGAMCASTSAGGFGALGAALGSAPPARPSSLSLISNAHGD</sequence>
<dbReference type="AlphaFoldDB" id="A0A0E0KDX6"/>